<keyword evidence="1" id="KW-0472">Membrane</keyword>
<feature type="transmembrane region" description="Helical" evidence="1">
    <location>
        <begin position="344"/>
        <end position="364"/>
    </location>
</feature>
<feature type="transmembrane region" description="Helical" evidence="1">
    <location>
        <begin position="482"/>
        <end position="503"/>
    </location>
</feature>
<feature type="transmembrane region" description="Helical" evidence="1">
    <location>
        <begin position="441"/>
        <end position="462"/>
    </location>
</feature>
<dbReference type="EMBL" id="JAWDGP010006127">
    <property type="protein sequence ID" value="KAK3746644.1"/>
    <property type="molecule type" value="Genomic_DNA"/>
</dbReference>
<evidence type="ECO:0000313" key="3">
    <source>
        <dbReference type="Proteomes" id="UP001283361"/>
    </source>
</evidence>
<keyword evidence="1" id="KW-0812">Transmembrane</keyword>
<gene>
    <name evidence="2" type="ORF">RRG08_039069</name>
</gene>
<keyword evidence="1" id="KW-1133">Transmembrane helix</keyword>
<comment type="caution">
    <text evidence="2">The sequence shown here is derived from an EMBL/GenBank/DDBJ whole genome shotgun (WGS) entry which is preliminary data.</text>
</comment>
<dbReference type="Proteomes" id="UP001283361">
    <property type="component" value="Unassembled WGS sequence"/>
</dbReference>
<organism evidence="2 3">
    <name type="scientific">Elysia crispata</name>
    <name type="common">lettuce slug</name>
    <dbReference type="NCBI Taxonomy" id="231223"/>
    <lineage>
        <taxon>Eukaryota</taxon>
        <taxon>Metazoa</taxon>
        <taxon>Spiralia</taxon>
        <taxon>Lophotrochozoa</taxon>
        <taxon>Mollusca</taxon>
        <taxon>Gastropoda</taxon>
        <taxon>Heterobranchia</taxon>
        <taxon>Euthyneura</taxon>
        <taxon>Panpulmonata</taxon>
        <taxon>Sacoglossa</taxon>
        <taxon>Placobranchoidea</taxon>
        <taxon>Plakobranchidae</taxon>
        <taxon>Elysia</taxon>
    </lineage>
</organism>
<sequence>MLHHTQRRYQTSSYATSYPAKVLDVTLYYIIPAKVPDVTLYYIIPSEGTRRHPIVHHTQRRYQTSSYTTSYPAKVPDVTLYYIIPSEGTRRHPILHHTQRRYQTSPYTTSYPAKVPDVTLYYIIPSEGTRRHPILHHTQRRYQTSSYTTSYPEKVPDVILYYIIPREEKVPDVTLYYIIPNEGTRRHHILHHTQRRYQTSSYTTSYPEKVPDVTLYYIIPREGTRRHPILHHTQRRYQTSSYTTSYPAKVPDVILYYIIPREGTRRHPILHHTQRRYQTSSYTTSYPEKVPDVILYYIIPREGTRRHPILHHNQRRYQTSSYTTSYPEKHGRKEKKISGEIRKVVFALHYVSFTLQLCLLFSSLPMPQCSKTWTNEEIWWKKHDWYSTAMKFDFDWLYVSPSRTALVLEGICLVMISRLIWHEEDDTRVAWTVDHERTVSVLSLLSAIFYMFELLVVCNWLPNSPVRKLQGDYSSAIFWSRAITVVEIVLNSFSFLIFIGRFCNRRKEDEKVTYSRLVQVKITMLV</sequence>
<reference evidence="2" key="1">
    <citation type="journal article" date="2023" name="G3 (Bethesda)">
        <title>A reference genome for the long-term kleptoplast-retaining sea slug Elysia crispata morphotype clarki.</title>
        <authorList>
            <person name="Eastman K.E."/>
            <person name="Pendleton A.L."/>
            <person name="Shaikh M.A."/>
            <person name="Suttiyut T."/>
            <person name="Ogas R."/>
            <person name="Tomko P."/>
            <person name="Gavelis G."/>
            <person name="Widhalm J.R."/>
            <person name="Wisecaver J.H."/>
        </authorList>
    </citation>
    <scope>NUCLEOTIDE SEQUENCE</scope>
    <source>
        <strain evidence="2">ECLA1</strain>
    </source>
</reference>
<proteinExistence type="predicted"/>
<evidence type="ECO:0000256" key="1">
    <source>
        <dbReference type="SAM" id="Phobius"/>
    </source>
</evidence>
<feature type="transmembrane region" description="Helical" evidence="1">
    <location>
        <begin position="404"/>
        <end position="421"/>
    </location>
</feature>
<protein>
    <submittedName>
        <fullName evidence="2">Uncharacterized protein</fullName>
    </submittedName>
</protein>
<name>A0AAE1CZ10_9GAST</name>
<keyword evidence="3" id="KW-1185">Reference proteome</keyword>
<accession>A0AAE1CZ10</accession>
<evidence type="ECO:0000313" key="2">
    <source>
        <dbReference type="EMBL" id="KAK3746644.1"/>
    </source>
</evidence>
<dbReference type="AlphaFoldDB" id="A0AAE1CZ10"/>